<dbReference type="PANTHER" id="PTHR46340:SF1">
    <property type="entry name" value="UBX DOMAIN-CONTAINING PROTEIN 1"/>
    <property type="match status" value="1"/>
</dbReference>
<feature type="domain" description="UBX" evidence="5">
    <location>
        <begin position="200"/>
        <end position="276"/>
    </location>
</feature>
<dbReference type="Proteomes" id="UP000759131">
    <property type="component" value="Unassembled WGS sequence"/>
</dbReference>
<dbReference type="InterPro" id="IPR015940">
    <property type="entry name" value="UBA"/>
</dbReference>
<sequence>MASHSVLTEQLIEMGFQDKQIADALTRLGEKATIESAIETLESEQNGGPITAGTTDGTDDSVLKLPALTAEQTAAESGLSAEEKRALYEERIKLRRKEREEKDKEEALAREIKRREDGKGMGKMKEELEQLQRARLAEDMRREKAAEKAAKDAILRQIALDREDHKRRNAAAMAGATATADAAAAAAPVPLPARPAASLNSDGKTRLAIRLLDGRQLVNEFDSRESLSAVRVYVYTQCSMEGEISFVMPPLPAFTEEDMQKPLNVLGLCPSARVHVIKR</sequence>
<comment type="subcellular location">
    <subcellularLocation>
        <location evidence="1">Cytoplasm</location>
    </subcellularLocation>
</comment>
<evidence type="ECO:0000256" key="2">
    <source>
        <dbReference type="ARBA" id="ARBA00022490"/>
    </source>
</evidence>
<dbReference type="Pfam" id="PF00789">
    <property type="entry name" value="UBX"/>
    <property type="match status" value="1"/>
</dbReference>
<keyword evidence="3" id="KW-0175">Coiled coil</keyword>
<dbReference type="OrthoDB" id="10254930at2759"/>
<evidence type="ECO:0000259" key="4">
    <source>
        <dbReference type="PROSITE" id="PS50030"/>
    </source>
</evidence>
<evidence type="ECO:0000313" key="6">
    <source>
        <dbReference type="EMBL" id="CAD7624612.1"/>
    </source>
</evidence>
<evidence type="ECO:0000256" key="3">
    <source>
        <dbReference type="SAM" id="Coils"/>
    </source>
</evidence>
<dbReference type="EMBL" id="OC857018">
    <property type="protein sequence ID" value="CAD7624612.1"/>
    <property type="molecule type" value="Genomic_DNA"/>
</dbReference>
<dbReference type="SUPFAM" id="SSF54236">
    <property type="entry name" value="Ubiquitin-like"/>
    <property type="match status" value="1"/>
</dbReference>
<evidence type="ECO:0000259" key="5">
    <source>
        <dbReference type="PROSITE" id="PS50033"/>
    </source>
</evidence>
<dbReference type="GO" id="GO:0005737">
    <property type="term" value="C:cytoplasm"/>
    <property type="evidence" value="ECO:0007669"/>
    <property type="project" value="UniProtKB-SubCell"/>
</dbReference>
<keyword evidence="7" id="KW-1185">Reference proteome</keyword>
<evidence type="ECO:0008006" key="8">
    <source>
        <dbReference type="Google" id="ProtNLM"/>
    </source>
</evidence>
<dbReference type="InterPro" id="IPR029071">
    <property type="entry name" value="Ubiquitin-like_domsf"/>
</dbReference>
<dbReference type="InterPro" id="IPR001012">
    <property type="entry name" value="UBX_dom"/>
</dbReference>
<keyword evidence="2" id="KW-0963">Cytoplasm</keyword>
<feature type="coiled-coil region" evidence="3">
    <location>
        <begin position="94"/>
        <end position="157"/>
    </location>
</feature>
<dbReference type="PANTHER" id="PTHR46340">
    <property type="entry name" value="UBX DOMAIN-CONTAINING PROTEIN 1"/>
    <property type="match status" value="1"/>
</dbReference>
<dbReference type="AlphaFoldDB" id="A0A7R9PY46"/>
<dbReference type="GO" id="GO:0031397">
    <property type="term" value="P:negative regulation of protein ubiquitination"/>
    <property type="evidence" value="ECO:0007669"/>
    <property type="project" value="TreeGrafter"/>
</dbReference>
<dbReference type="GO" id="GO:1903094">
    <property type="term" value="P:negative regulation of protein K48-linked deubiquitination"/>
    <property type="evidence" value="ECO:0007669"/>
    <property type="project" value="TreeGrafter"/>
</dbReference>
<protein>
    <recommendedName>
        <fullName evidence="8">UBX domain-containing protein 1</fullName>
    </recommendedName>
</protein>
<dbReference type="GO" id="GO:0032435">
    <property type="term" value="P:negative regulation of proteasomal ubiquitin-dependent protein catabolic process"/>
    <property type="evidence" value="ECO:0007669"/>
    <property type="project" value="TreeGrafter"/>
</dbReference>
<proteinExistence type="predicted"/>
<accession>A0A7R9PY46</accession>
<dbReference type="PROSITE" id="PS50033">
    <property type="entry name" value="UBX"/>
    <property type="match status" value="1"/>
</dbReference>
<gene>
    <name evidence="6" type="ORF">OSB1V03_LOCUS5055</name>
</gene>
<dbReference type="EMBL" id="CAJPIZ010002443">
    <property type="protein sequence ID" value="CAG2105042.1"/>
    <property type="molecule type" value="Genomic_DNA"/>
</dbReference>
<dbReference type="GO" id="GO:0005634">
    <property type="term" value="C:nucleus"/>
    <property type="evidence" value="ECO:0007669"/>
    <property type="project" value="TreeGrafter"/>
</dbReference>
<organism evidence="6">
    <name type="scientific">Medioppia subpectinata</name>
    <dbReference type="NCBI Taxonomy" id="1979941"/>
    <lineage>
        <taxon>Eukaryota</taxon>
        <taxon>Metazoa</taxon>
        <taxon>Ecdysozoa</taxon>
        <taxon>Arthropoda</taxon>
        <taxon>Chelicerata</taxon>
        <taxon>Arachnida</taxon>
        <taxon>Acari</taxon>
        <taxon>Acariformes</taxon>
        <taxon>Sarcoptiformes</taxon>
        <taxon>Oribatida</taxon>
        <taxon>Brachypylina</taxon>
        <taxon>Oppioidea</taxon>
        <taxon>Oppiidae</taxon>
        <taxon>Medioppia</taxon>
    </lineage>
</organism>
<evidence type="ECO:0000313" key="7">
    <source>
        <dbReference type="Proteomes" id="UP000759131"/>
    </source>
</evidence>
<name>A0A7R9PY46_9ACAR</name>
<dbReference type="GO" id="GO:0036435">
    <property type="term" value="F:K48-linked polyubiquitin modification-dependent protein binding"/>
    <property type="evidence" value="ECO:0007669"/>
    <property type="project" value="TreeGrafter"/>
</dbReference>
<dbReference type="SMART" id="SM00166">
    <property type="entry name" value="UBX"/>
    <property type="match status" value="1"/>
</dbReference>
<reference evidence="6" key="1">
    <citation type="submission" date="2020-11" db="EMBL/GenBank/DDBJ databases">
        <authorList>
            <person name="Tran Van P."/>
        </authorList>
    </citation>
    <scope>NUCLEOTIDE SEQUENCE</scope>
</reference>
<feature type="domain" description="UBA" evidence="4">
    <location>
        <begin position="1"/>
        <end position="44"/>
    </location>
</feature>
<dbReference type="Gene3D" id="3.10.20.90">
    <property type="entry name" value="Phosphatidylinositol 3-kinase Catalytic Subunit, Chain A, domain 1"/>
    <property type="match status" value="1"/>
</dbReference>
<dbReference type="PROSITE" id="PS50030">
    <property type="entry name" value="UBA"/>
    <property type="match status" value="1"/>
</dbReference>
<evidence type="ECO:0000256" key="1">
    <source>
        <dbReference type="ARBA" id="ARBA00004496"/>
    </source>
</evidence>